<keyword evidence="2" id="KW-1185">Reference proteome</keyword>
<protein>
    <submittedName>
        <fullName evidence="1">Uncharacterized protein</fullName>
    </submittedName>
</protein>
<evidence type="ECO:0000313" key="1">
    <source>
        <dbReference type="EMBL" id="KAJ9116358.1"/>
    </source>
</evidence>
<evidence type="ECO:0000313" key="2">
    <source>
        <dbReference type="Proteomes" id="UP001243375"/>
    </source>
</evidence>
<dbReference type="Proteomes" id="UP001243375">
    <property type="component" value="Unassembled WGS sequence"/>
</dbReference>
<comment type="caution">
    <text evidence="1">The sequence shown here is derived from an EMBL/GenBank/DDBJ whole genome shotgun (WGS) entry which is preliminary data.</text>
</comment>
<gene>
    <name evidence="1" type="ORF">QFC22_004799</name>
</gene>
<reference evidence="1" key="1">
    <citation type="submission" date="2023-04" db="EMBL/GenBank/DDBJ databases">
        <title>Draft Genome sequencing of Naganishia species isolated from polar environments using Oxford Nanopore Technology.</title>
        <authorList>
            <person name="Leo P."/>
            <person name="Venkateswaran K."/>
        </authorList>
    </citation>
    <scope>NUCLEOTIDE SEQUENCE</scope>
    <source>
        <strain evidence="1">MNA-CCFEE 5425</strain>
    </source>
</reference>
<organism evidence="1 2">
    <name type="scientific">Naganishia vaughanmartiniae</name>
    <dbReference type="NCBI Taxonomy" id="1424756"/>
    <lineage>
        <taxon>Eukaryota</taxon>
        <taxon>Fungi</taxon>
        <taxon>Dikarya</taxon>
        <taxon>Basidiomycota</taxon>
        <taxon>Agaricomycotina</taxon>
        <taxon>Tremellomycetes</taxon>
        <taxon>Filobasidiales</taxon>
        <taxon>Filobasidiaceae</taxon>
        <taxon>Naganishia</taxon>
    </lineage>
</organism>
<sequence length="546" mass="58619">MILIDPQDLLICFATLIAGLLIIDPFGISSELFEMILWLLPALITFECLSASPVESPEISGNAESIRISQQGYQTARWIDFWICDTGLQVGVSVVSYLQLMPGTVSDVVIPSGASPIALTLRIALLGWWIVDVQAERSVSAKHSTGAAHGADILPADVTVLLSKAQEDPPERPLSSGVSPSAAKPVCQLDGAVNMEGSISHSNREAQTSELPSTEERRKATATNGKEEPVKRAQWKRDVDDSLAEYSSSSASSYSSSGSLSDDEESMYSHSSSASRQMPISVQVTPKAFQSQVPSPFEVTPLSDKSNTEKLLFTRETPASAMVGLDCAPQHRSSSGTITRMATDDDSPPCPDRGTAPVNPVVLRPAPNNPEPPQRASEIIAQLDSLLFDELDKLAMLSPADTEVNDSATSMHPSTSPLTSQLAALESKRAMEVVRKDRARQIGRGQASNPGHPSPSDKVSSGPNNHACRKRLTGSALLHTNQTEKRNTVSLQLDDLLATRMSDLFPSSVKSSTHPVLLPGGRSRAPIKNENLAQNRQASDTSLDRK</sequence>
<name>A0ACC2WY13_9TREE</name>
<proteinExistence type="predicted"/>
<dbReference type="EMBL" id="JASBWU010000014">
    <property type="protein sequence ID" value="KAJ9116358.1"/>
    <property type="molecule type" value="Genomic_DNA"/>
</dbReference>
<accession>A0ACC2WY13</accession>